<dbReference type="Pfam" id="PF06835">
    <property type="entry name" value="LptC"/>
    <property type="match status" value="1"/>
</dbReference>
<evidence type="ECO:0008006" key="8">
    <source>
        <dbReference type="Google" id="ProtNLM"/>
    </source>
</evidence>
<evidence type="ECO:0000256" key="4">
    <source>
        <dbReference type="ARBA" id="ARBA00022989"/>
    </source>
</evidence>
<protein>
    <recommendedName>
        <fullName evidence="8">LPS export ABC transporter periplasmic protein LptC</fullName>
    </recommendedName>
</protein>
<dbReference type="GO" id="GO:0017089">
    <property type="term" value="F:glycolipid transfer activity"/>
    <property type="evidence" value="ECO:0007669"/>
    <property type="project" value="TreeGrafter"/>
</dbReference>
<dbReference type="GO" id="GO:0015221">
    <property type="term" value="F:lipopolysaccharide transmembrane transporter activity"/>
    <property type="evidence" value="ECO:0007669"/>
    <property type="project" value="InterPro"/>
</dbReference>
<keyword evidence="2" id="KW-0997">Cell inner membrane</keyword>
<gene>
    <name evidence="6" type="ORF">ADIS_0222</name>
</gene>
<keyword evidence="7" id="KW-1185">Reference proteome</keyword>
<dbReference type="PATRIC" id="fig|1288963.3.peg.220"/>
<dbReference type="GO" id="GO:0005886">
    <property type="term" value="C:plasma membrane"/>
    <property type="evidence" value="ECO:0007669"/>
    <property type="project" value="InterPro"/>
</dbReference>
<dbReference type="InterPro" id="IPR026265">
    <property type="entry name" value="LptC"/>
</dbReference>
<dbReference type="STRING" id="1232681.ADIS_0222"/>
<evidence type="ECO:0000313" key="7">
    <source>
        <dbReference type="Proteomes" id="UP000013909"/>
    </source>
</evidence>
<comment type="caution">
    <text evidence="6">The sequence shown here is derived from an EMBL/GenBank/DDBJ whole genome shotgun (WGS) entry which is preliminary data.</text>
</comment>
<dbReference type="InterPro" id="IPR052363">
    <property type="entry name" value="LPS_export_LptC"/>
</dbReference>
<sequence>MPFVLLVCCVAYIGCREDVDKSQLAFYEGPTRVGFDIVLHHSDSAIVRTKLTAEKQLEFRNGNNEFPDGIVIHFFDKDGVLSTTIRADRGFYEKRTNLYRGEGDVRVHNILKDQKLNSEELFWDPSKKKIYTEKFVTVEEPDRIIRGTGMEADEGFNDYTFTKVTGIIDNAL</sequence>
<dbReference type="AlphaFoldDB" id="R7ZYX5"/>
<dbReference type="NCBIfam" id="TIGR04409">
    <property type="entry name" value="LptC_YrbK"/>
    <property type="match status" value="1"/>
</dbReference>
<evidence type="ECO:0000256" key="1">
    <source>
        <dbReference type="ARBA" id="ARBA00022475"/>
    </source>
</evidence>
<dbReference type="Proteomes" id="UP000013909">
    <property type="component" value="Unassembled WGS sequence"/>
</dbReference>
<keyword evidence="5" id="KW-0472">Membrane</keyword>
<evidence type="ECO:0000256" key="2">
    <source>
        <dbReference type="ARBA" id="ARBA00022519"/>
    </source>
</evidence>
<evidence type="ECO:0000313" key="6">
    <source>
        <dbReference type="EMBL" id="EON79297.1"/>
    </source>
</evidence>
<proteinExistence type="predicted"/>
<keyword evidence="1" id="KW-1003">Cell membrane</keyword>
<dbReference type="InterPro" id="IPR010664">
    <property type="entry name" value="LipoPS_assembly_LptC-rel"/>
</dbReference>
<dbReference type="PANTHER" id="PTHR37481:SF1">
    <property type="entry name" value="LIPOPOLYSACCHARIDE EXPORT SYSTEM PROTEIN LPTC"/>
    <property type="match status" value="1"/>
</dbReference>
<dbReference type="Gene3D" id="2.60.450.10">
    <property type="entry name" value="Lipopolysaccharide (LPS) transport protein A like domain"/>
    <property type="match status" value="1"/>
</dbReference>
<name>R7ZYX5_9BACT</name>
<keyword evidence="4" id="KW-1133">Transmembrane helix</keyword>
<reference evidence="6 7" key="1">
    <citation type="submission" date="2013-02" db="EMBL/GenBank/DDBJ databases">
        <title>A novel strain isolated from Lonar lake, Maharashtra, India.</title>
        <authorList>
            <person name="Singh A."/>
        </authorList>
    </citation>
    <scope>NUCLEOTIDE SEQUENCE [LARGE SCALE GENOMIC DNA]</scope>
    <source>
        <strain evidence="6 7">AK24</strain>
    </source>
</reference>
<evidence type="ECO:0000256" key="5">
    <source>
        <dbReference type="ARBA" id="ARBA00023136"/>
    </source>
</evidence>
<dbReference type="GO" id="GO:0030288">
    <property type="term" value="C:outer membrane-bounded periplasmic space"/>
    <property type="evidence" value="ECO:0007669"/>
    <property type="project" value="TreeGrafter"/>
</dbReference>
<dbReference type="PANTHER" id="PTHR37481">
    <property type="entry name" value="LIPOPOLYSACCHARIDE EXPORT SYSTEM PROTEIN LPTC"/>
    <property type="match status" value="1"/>
</dbReference>
<evidence type="ECO:0000256" key="3">
    <source>
        <dbReference type="ARBA" id="ARBA00022692"/>
    </source>
</evidence>
<dbReference type="EMBL" id="AQHR01000009">
    <property type="protein sequence ID" value="EON79297.1"/>
    <property type="molecule type" value="Genomic_DNA"/>
</dbReference>
<keyword evidence="3" id="KW-0812">Transmembrane</keyword>
<accession>R7ZYX5</accession>
<organism evidence="6 7">
    <name type="scientific">Lunatimonas lonarensis</name>
    <dbReference type="NCBI Taxonomy" id="1232681"/>
    <lineage>
        <taxon>Bacteria</taxon>
        <taxon>Pseudomonadati</taxon>
        <taxon>Bacteroidota</taxon>
        <taxon>Cytophagia</taxon>
        <taxon>Cytophagales</taxon>
        <taxon>Cyclobacteriaceae</taxon>
    </lineage>
</organism>